<evidence type="ECO:0000313" key="2">
    <source>
        <dbReference type="Proteomes" id="UP000780801"/>
    </source>
</evidence>
<dbReference type="EMBL" id="JAABOA010001104">
    <property type="protein sequence ID" value="KAF9582295.1"/>
    <property type="molecule type" value="Genomic_DNA"/>
</dbReference>
<protein>
    <submittedName>
        <fullName evidence="1">Uncharacterized protein</fullName>
    </submittedName>
</protein>
<comment type="caution">
    <text evidence="1">The sequence shown here is derived from an EMBL/GenBank/DDBJ whole genome shotgun (WGS) entry which is preliminary data.</text>
</comment>
<sequence length="131" mass="14122">MDALDAVECAGHEGGVKKFVVAEQIVAKVTDGTSIDDLATSFFPEHGVVRSRDLPLAIAATPSRQKYDACVILPPLTENSSFGYGSGEDFVVKYVLYDITIVQEITTISPAKSPLNLGRSLRLHANREEGN</sequence>
<dbReference type="AlphaFoldDB" id="A0A9P6KF15"/>
<accession>A0A9P6KF15</accession>
<gene>
    <name evidence="1" type="ORF">BGW38_000393</name>
</gene>
<dbReference type="Proteomes" id="UP000780801">
    <property type="component" value="Unassembled WGS sequence"/>
</dbReference>
<proteinExistence type="predicted"/>
<evidence type="ECO:0000313" key="1">
    <source>
        <dbReference type="EMBL" id="KAF9582295.1"/>
    </source>
</evidence>
<reference evidence="1" key="1">
    <citation type="journal article" date="2020" name="Fungal Divers.">
        <title>Resolving the Mortierellaceae phylogeny through synthesis of multi-gene phylogenetics and phylogenomics.</title>
        <authorList>
            <person name="Vandepol N."/>
            <person name="Liber J."/>
            <person name="Desiro A."/>
            <person name="Na H."/>
            <person name="Kennedy M."/>
            <person name="Barry K."/>
            <person name="Grigoriev I.V."/>
            <person name="Miller A.N."/>
            <person name="O'Donnell K."/>
            <person name="Stajich J.E."/>
            <person name="Bonito G."/>
        </authorList>
    </citation>
    <scope>NUCLEOTIDE SEQUENCE</scope>
    <source>
        <strain evidence="1">KOD1015</strain>
    </source>
</reference>
<name>A0A9P6KF15_9FUNG</name>
<organism evidence="1 2">
    <name type="scientific">Lunasporangiospora selenospora</name>
    <dbReference type="NCBI Taxonomy" id="979761"/>
    <lineage>
        <taxon>Eukaryota</taxon>
        <taxon>Fungi</taxon>
        <taxon>Fungi incertae sedis</taxon>
        <taxon>Mucoromycota</taxon>
        <taxon>Mortierellomycotina</taxon>
        <taxon>Mortierellomycetes</taxon>
        <taxon>Mortierellales</taxon>
        <taxon>Mortierellaceae</taxon>
        <taxon>Lunasporangiospora</taxon>
    </lineage>
</organism>
<keyword evidence="2" id="KW-1185">Reference proteome</keyword>